<dbReference type="InterPro" id="IPR053204">
    <property type="entry name" value="Oxopyrrolidines_Biosynth-assoc"/>
</dbReference>
<dbReference type="OrthoDB" id="5392447at2759"/>
<dbReference type="AlphaFoldDB" id="A0A6A6ZRZ7"/>
<keyword evidence="2" id="KW-1185">Reference proteome</keyword>
<evidence type="ECO:0000313" key="2">
    <source>
        <dbReference type="Proteomes" id="UP000799424"/>
    </source>
</evidence>
<dbReference type="PANTHER" id="PTHR38797">
    <property type="entry name" value="NUCLEAR PORE COMPLEX PROTEIN NUP85-RELATED"/>
    <property type="match status" value="1"/>
</dbReference>
<sequence>MTETLDLTSLEDEDTTDIDRKILNFFDKTLAETLSPEAVANNIDKLFSDMLLANKDSNDKNVAETFLWDLWGAYLRDDWQGPVEYDDEVPELAVQPWTRLNSFAARMLGRSWTEVGVMYLAIWELRDTLEEDIEGADLSTRVAVVSEWIQHAGSVLFDEISRWTSAAESQEKGNEMKPGKIVRRKLERYIGEMGVLEAKAS</sequence>
<name>A0A6A6ZRZ7_9PLEO</name>
<organism evidence="1 2">
    <name type="scientific">Ophiobolus disseminans</name>
    <dbReference type="NCBI Taxonomy" id="1469910"/>
    <lineage>
        <taxon>Eukaryota</taxon>
        <taxon>Fungi</taxon>
        <taxon>Dikarya</taxon>
        <taxon>Ascomycota</taxon>
        <taxon>Pezizomycotina</taxon>
        <taxon>Dothideomycetes</taxon>
        <taxon>Pleosporomycetidae</taxon>
        <taxon>Pleosporales</taxon>
        <taxon>Pleosporineae</taxon>
        <taxon>Phaeosphaeriaceae</taxon>
        <taxon>Ophiobolus</taxon>
    </lineage>
</organism>
<reference evidence="1" key="1">
    <citation type="journal article" date="2020" name="Stud. Mycol.">
        <title>101 Dothideomycetes genomes: a test case for predicting lifestyles and emergence of pathogens.</title>
        <authorList>
            <person name="Haridas S."/>
            <person name="Albert R."/>
            <person name="Binder M."/>
            <person name="Bloem J."/>
            <person name="Labutti K."/>
            <person name="Salamov A."/>
            <person name="Andreopoulos B."/>
            <person name="Baker S."/>
            <person name="Barry K."/>
            <person name="Bills G."/>
            <person name="Bluhm B."/>
            <person name="Cannon C."/>
            <person name="Castanera R."/>
            <person name="Culley D."/>
            <person name="Daum C."/>
            <person name="Ezra D."/>
            <person name="Gonzalez J."/>
            <person name="Henrissat B."/>
            <person name="Kuo A."/>
            <person name="Liang C."/>
            <person name="Lipzen A."/>
            <person name="Lutzoni F."/>
            <person name="Magnuson J."/>
            <person name="Mondo S."/>
            <person name="Nolan M."/>
            <person name="Ohm R."/>
            <person name="Pangilinan J."/>
            <person name="Park H.-J."/>
            <person name="Ramirez L."/>
            <person name="Alfaro M."/>
            <person name="Sun H."/>
            <person name="Tritt A."/>
            <person name="Yoshinaga Y."/>
            <person name="Zwiers L.-H."/>
            <person name="Turgeon B."/>
            <person name="Goodwin S."/>
            <person name="Spatafora J."/>
            <person name="Crous P."/>
            <person name="Grigoriev I."/>
        </authorList>
    </citation>
    <scope>NUCLEOTIDE SEQUENCE</scope>
    <source>
        <strain evidence="1">CBS 113818</strain>
    </source>
</reference>
<dbReference type="Pfam" id="PF12311">
    <property type="entry name" value="DUF3632"/>
    <property type="match status" value="1"/>
</dbReference>
<dbReference type="PANTHER" id="PTHR38797:SF4">
    <property type="entry name" value="NUCLEAR PORE COMPLEX PROTEIN NUP85"/>
    <property type="match status" value="1"/>
</dbReference>
<gene>
    <name evidence="1" type="ORF">CC86DRAFT_409293</name>
</gene>
<dbReference type="EMBL" id="MU006232">
    <property type="protein sequence ID" value="KAF2823379.1"/>
    <property type="molecule type" value="Genomic_DNA"/>
</dbReference>
<dbReference type="Proteomes" id="UP000799424">
    <property type="component" value="Unassembled WGS sequence"/>
</dbReference>
<protein>
    <submittedName>
        <fullName evidence="1">Uncharacterized protein</fullName>
    </submittedName>
</protein>
<dbReference type="InterPro" id="IPR022085">
    <property type="entry name" value="OpdG"/>
</dbReference>
<evidence type="ECO:0000313" key="1">
    <source>
        <dbReference type="EMBL" id="KAF2823379.1"/>
    </source>
</evidence>
<accession>A0A6A6ZRZ7</accession>
<proteinExistence type="predicted"/>